<dbReference type="AlphaFoldDB" id="A0A1M7UAY6"/>
<keyword evidence="1" id="KW-0472">Membrane</keyword>
<proteinExistence type="predicted"/>
<dbReference type="InterPro" id="IPR046586">
    <property type="entry name" value="DUF6644"/>
</dbReference>
<feature type="transmembrane region" description="Helical" evidence="1">
    <location>
        <begin position="100"/>
        <end position="121"/>
    </location>
</feature>
<evidence type="ECO:0000313" key="4">
    <source>
        <dbReference type="Proteomes" id="UP000184096"/>
    </source>
</evidence>
<keyword evidence="1" id="KW-1133">Transmembrane helix</keyword>
<dbReference type="RefSeq" id="WP_072820770.1">
    <property type="nucleotide sequence ID" value="NZ_LT670849.1"/>
</dbReference>
<feature type="domain" description="DUF6644" evidence="2">
    <location>
        <begin position="29"/>
        <end position="158"/>
    </location>
</feature>
<keyword evidence="4" id="KW-1185">Reference proteome</keyword>
<feature type="transmembrane region" description="Helical" evidence="1">
    <location>
        <begin position="32"/>
        <end position="56"/>
    </location>
</feature>
<organism evidence="3 4">
    <name type="scientific">Bradyrhizobium erythrophlei</name>
    <dbReference type="NCBI Taxonomy" id="1437360"/>
    <lineage>
        <taxon>Bacteria</taxon>
        <taxon>Pseudomonadati</taxon>
        <taxon>Pseudomonadota</taxon>
        <taxon>Alphaproteobacteria</taxon>
        <taxon>Hyphomicrobiales</taxon>
        <taxon>Nitrobacteraceae</taxon>
        <taxon>Bradyrhizobium</taxon>
    </lineage>
</organism>
<keyword evidence="1" id="KW-0812">Transmembrane</keyword>
<protein>
    <recommendedName>
        <fullName evidence="2">DUF6644 domain-containing protein</fullName>
    </recommendedName>
</protein>
<sequence>MTLNQICQWIDHTAVSEWIKQAAWVVPTVQTIHILTIAVVASSALMLDLRLIGVFWGNRPLEVVKARFLPLIWWPLLLLLATGIIMITAEPARSLKNPAFQLKMLLLIAALVVTGLFQFLHRRSSTSDDGPRAAAVTLAIVSIVLWSSIIFAGRWIAYFA</sequence>
<accession>A0A1M7UAY6</accession>
<feature type="transmembrane region" description="Helical" evidence="1">
    <location>
        <begin position="68"/>
        <end position="88"/>
    </location>
</feature>
<dbReference type="Proteomes" id="UP000184096">
    <property type="component" value="Chromosome I"/>
</dbReference>
<evidence type="ECO:0000259" key="2">
    <source>
        <dbReference type="Pfam" id="PF20349"/>
    </source>
</evidence>
<gene>
    <name evidence="3" type="ORF">SAMN05444170_4247</name>
</gene>
<feature type="transmembrane region" description="Helical" evidence="1">
    <location>
        <begin position="133"/>
        <end position="157"/>
    </location>
</feature>
<evidence type="ECO:0000256" key="1">
    <source>
        <dbReference type="SAM" id="Phobius"/>
    </source>
</evidence>
<dbReference type="EMBL" id="LT670849">
    <property type="protein sequence ID" value="SHN80242.1"/>
    <property type="molecule type" value="Genomic_DNA"/>
</dbReference>
<dbReference type="OrthoDB" id="7424236at2"/>
<evidence type="ECO:0000313" key="3">
    <source>
        <dbReference type="EMBL" id="SHN80242.1"/>
    </source>
</evidence>
<dbReference type="Pfam" id="PF20349">
    <property type="entry name" value="DUF6644"/>
    <property type="match status" value="1"/>
</dbReference>
<name>A0A1M7UAY6_9BRAD</name>
<reference evidence="4" key="1">
    <citation type="submission" date="2016-11" db="EMBL/GenBank/DDBJ databases">
        <authorList>
            <person name="Varghese N."/>
            <person name="Submissions S."/>
        </authorList>
    </citation>
    <scope>NUCLEOTIDE SEQUENCE [LARGE SCALE GENOMIC DNA]</scope>
    <source>
        <strain evidence="4">GAS401</strain>
    </source>
</reference>